<evidence type="ECO:0000256" key="4">
    <source>
        <dbReference type="ARBA" id="ARBA00022750"/>
    </source>
</evidence>
<dbReference type="PRINTS" id="PR00792">
    <property type="entry name" value="PEPSIN"/>
</dbReference>
<feature type="region of interest" description="Disordered" evidence="7">
    <location>
        <begin position="504"/>
        <end position="542"/>
    </location>
</feature>
<feature type="chain" id="PRO_5045827897" description="Peptidase A1 domain-containing protein" evidence="8">
    <location>
        <begin position="23"/>
        <end position="542"/>
    </location>
</feature>
<evidence type="ECO:0000313" key="10">
    <source>
        <dbReference type="EMBL" id="CAK0901731.1"/>
    </source>
</evidence>
<evidence type="ECO:0000256" key="3">
    <source>
        <dbReference type="ARBA" id="ARBA00022729"/>
    </source>
</evidence>
<dbReference type="InterPro" id="IPR021109">
    <property type="entry name" value="Peptidase_aspartic_dom_sf"/>
</dbReference>
<dbReference type="SUPFAM" id="SSF50630">
    <property type="entry name" value="Acid proteases"/>
    <property type="match status" value="1"/>
</dbReference>
<evidence type="ECO:0000256" key="6">
    <source>
        <dbReference type="ARBA" id="ARBA00023145"/>
    </source>
</evidence>
<dbReference type="PANTHER" id="PTHR47965">
    <property type="entry name" value="ASPARTYL PROTEASE-RELATED"/>
    <property type="match status" value="1"/>
</dbReference>
<organism evidence="10 11">
    <name type="scientific">Prorocentrum cordatum</name>
    <dbReference type="NCBI Taxonomy" id="2364126"/>
    <lineage>
        <taxon>Eukaryota</taxon>
        <taxon>Sar</taxon>
        <taxon>Alveolata</taxon>
        <taxon>Dinophyceae</taxon>
        <taxon>Prorocentrales</taxon>
        <taxon>Prorocentraceae</taxon>
        <taxon>Prorocentrum</taxon>
    </lineage>
</organism>
<protein>
    <recommendedName>
        <fullName evidence="9">Peptidase A1 domain-containing protein</fullName>
    </recommendedName>
</protein>
<evidence type="ECO:0000256" key="5">
    <source>
        <dbReference type="ARBA" id="ARBA00022801"/>
    </source>
</evidence>
<keyword evidence="4" id="KW-0064">Aspartyl protease</keyword>
<comment type="caution">
    <text evidence="10">The sequence shown here is derived from an EMBL/GenBank/DDBJ whole genome shotgun (WGS) entry which is preliminary data.</text>
</comment>
<evidence type="ECO:0000256" key="7">
    <source>
        <dbReference type="SAM" id="MobiDB-lite"/>
    </source>
</evidence>
<reference evidence="10" key="1">
    <citation type="submission" date="2023-10" db="EMBL/GenBank/DDBJ databases">
        <authorList>
            <person name="Chen Y."/>
            <person name="Shah S."/>
            <person name="Dougan E. K."/>
            <person name="Thang M."/>
            <person name="Chan C."/>
        </authorList>
    </citation>
    <scope>NUCLEOTIDE SEQUENCE [LARGE SCALE GENOMIC DNA]</scope>
</reference>
<dbReference type="EMBL" id="CAUYUJ010020971">
    <property type="protein sequence ID" value="CAK0901731.1"/>
    <property type="molecule type" value="Genomic_DNA"/>
</dbReference>
<name>A0ABN9XSX7_9DINO</name>
<proteinExistence type="inferred from homology"/>
<dbReference type="PANTHER" id="PTHR47965:SF12">
    <property type="entry name" value="ASPARTIC PROTEINASE 3-RELATED"/>
    <property type="match status" value="1"/>
</dbReference>
<comment type="similarity">
    <text evidence="1">Belongs to the peptidase A1 family.</text>
</comment>
<dbReference type="Gene3D" id="2.40.70.10">
    <property type="entry name" value="Acid Proteases"/>
    <property type="match status" value="2"/>
</dbReference>
<feature type="signal peptide" evidence="8">
    <location>
        <begin position="1"/>
        <end position="22"/>
    </location>
</feature>
<gene>
    <name evidence="10" type="ORF">PCOR1329_LOCUS78589</name>
</gene>
<evidence type="ECO:0000256" key="8">
    <source>
        <dbReference type="SAM" id="SignalP"/>
    </source>
</evidence>
<keyword evidence="6" id="KW-0865">Zymogen</keyword>
<dbReference type="InterPro" id="IPR033121">
    <property type="entry name" value="PEPTIDASE_A1"/>
</dbReference>
<keyword evidence="2" id="KW-0645">Protease</keyword>
<evidence type="ECO:0000313" key="11">
    <source>
        <dbReference type="Proteomes" id="UP001189429"/>
    </source>
</evidence>
<sequence length="542" mass="57057">MAPRSGAALLRAVLFVAGPALAEVAITSAGIEVPLLESASTRGLFSARVEVGTPPQALELLVRSASAELWVPQANGSAAAGFEESKSTTLKRPGAQPKYTEWLNFSDALSVRGHVVLDKVRLASTACEAVPMFVGLNVSGGGGNASGRAAQGSLGLVHPRGIGEETTASRERAATLSIFSRPKEEEEVKFPDGFLQTFWHQHPEVPRTLRLELGGASPHLALGAALLEGPPGDEAARRLSDTFTSRSPLWYAPVRAVGLSFGRQDRALRWNQDYNSNPGAFLGTPGLLDTSSSAIRVRTTTYESMLLAFPGDCKKDDEAGGTSCSCSESDDLGETFPYISISLESASTTRFFGLDSGDDVIVCMPPASYVSYNAKSRRCEVAVADDGERSAYSESLVLGAPFFRSVAVLLDYDRSFIRLGAPLEAGAAVRPSGRRLAEEAGGAAQCPCADPKNWWSTGHRLSWRRVALVLAVAAALAAYVYVAHSPSQAAVFLRTQGERLCGSSHRLGGGGGVPAQSSSLADAAGGRPDRPFISGDAGQARD</sequence>
<keyword evidence="5" id="KW-0378">Hydrolase</keyword>
<keyword evidence="11" id="KW-1185">Reference proteome</keyword>
<accession>A0ABN9XSX7</accession>
<evidence type="ECO:0000256" key="1">
    <source>
        <dbReference type="ARBA" id="ARBA00007447"/>
    </source>
</evidence>
<dbReference type="Proteomes" id="UP001189429">
    <property type="component" value="Unassembled WGS sequence"/>
</dbReference>
<dbReference type="InterPro" id="IPR001461">
    <property type="entry name" value="Aspartic_peptidase_A1"/>
</dbReference>
<feature type="domain" description="Peptidase A1" evidence="9">
    <location>
        <begin position="45"/>
        <end position="420"/>
    </location>
</feature>
<dbReference type="Pfam" id="PF00026">
    <property type="entry name" value="Asp"/>
    <property type="match status" value="1"/>
</dbReference>
<evidence type="ECO:0000259" key="9">
    <source>
        <dbReference type="PROSITE" id="PS51767"/>
    </source>
</evidence>
<keyword evidence="3 8" id="KW-0732">Signal</keyword>
<dbReference type="PROSITE" id="PS51767">
    <property type="entry name" value="PEPTIDASE_A1"/>
    <property type="match status" value="1"/>
</dbReference>
<evidence type="ECO:0000256" key="2">
    <source>
        <dbReference type="ARBA" id="ARBA00022670"/>
    </source>
</evidence>